<dbReference type="GO" id="GO:0043565">
    <property type="term" value="F:sequence-specific DNA binding"/>
    <property type="evidence" value="ECO:0007669"/>
    <property type="project" value="InterPro"/>
</dbReference>
<evidence type="ECO:0000256" key="2">
    <source>
        <dbReference type="ARBA" id="ARBA00023125"/>
    </source>
</evidence>
<keyword evidence="2" id="KW-0238">DNA-binding</keyword>
<dbReference type="EMBL" id="MFYX01000064">
    <property type="protein sequence ID" value="OGK05044.1"/>
    <property type="molecule type" value="Genomic_DNA"/>
</dbReference>
<proteinExistence type="predicted"/>
<dbReference type="Gene3D" id="1.10.10.60">
    <property type="entry name" value="Homeodomain-like"/>
    <property type="match status" value="2"/>
</dbReference>
<comment type="caution">
    <text evidence="5">The sequence shown here is derived from an EMBL/GenBank/DDBJ whole genome shotgun (WGS) entry which is preliminary data.</text>
</comment>
<dbReference type="SUPFAM" id="SSF46689">
    <property type="entry name" value="Homeodomain-like"/>
    <property type="match status" value="2"/>
</dbReference>
<feature type="domain" description="HTH araC/xylS-type" evidence="4">
    <location>
        <begin position="226"/>
        <end position="324"/>
    </location>
</feature>
<dbReference type="SMART" id="SM00342">
    <property type="entry name" value="HTH_ARAC"/>
    <property type="match status" value="1"/>
</dbReference>
<dbReference type="PANTHER" id="PTHR43280">
    <property type="entry name" value="ARAC-FAMILY TRANSCRIPTIONAL REGULATOR"/>
    <property type="match status" value="1"/>
</dbReference>
<gene>
    <name evidence="5" type="ORF">A2519_10255</name>
</gene>
<dbReference type="InterPro" id="IPR018060">
    <property type="entry name" value="HTH_AraC"/>
</dbReference>
<evidence type="ECO:0000256" key="3">
    <source>
        <dbReference type="ARBA" id="ARBA00023163"/>
    </source>
</evidence>
<accession>A0A1F7FEE0</accession>
<dbReference type="InterPro" id="IPR009057">
    <property type="entry name" value="Homeodomain-like_sf"/>
</dbReference>
<evidence type="ECO:0000256" key="1">
    <source>
        <dbReference type="ARBA" id="ARBA00023015"/>
    </source>
</evidence>
<keyword evidence="1" id="KW-0805">Transcription regulation</keyword>
<evidence type="ECO:0000259" key="4">
    <source>
        <dbReference type="PROSITE" id="PS01124"/>
    </source>
</evidence>
<organism evidence="5 6">
    <name type="scientific">Candidatus Raymondbacteria bacterium RIFOXYD12_FULL_49_13</name>
    <dbReference type="NCBI Taxonomy" id="1817890"/>
    <lineage>
        <taxon>Bacteria</taxon>
        <taxon>Raymondiibacteriota</taxon>
    </lineage>
</organism>
<name>A0A1F7FEE0_UNCRA</name>
<dbReference type="PANTHER" id="PTHR43280:SF28">
    <property type="entry name" value="HTH-TYPE TRANSCRIPTIONAL ACTIVATOR RHAS"/>
    <property type="match status" value="1"/>
</dbReference>
<keyword evidence="3" id="KW-0804">Transcription</keyword>
<dbReference type="PROSITE" id="PS01124">
    <property type="entry name" value="HTH_ARAC_FAMILY_2"/>
    <property type="match status" value="1"/>
</dbReference>
<dbReference type="AlphaFoldDB" id="A0A1F7FEE0"/>
<protein>
    <recommendedName>
        <fullName evidence="4">HTH araC/xylS-type domain-containing protein</fullName>
    </recommendedName>
</protein>
<dbReference type="Gene3D" id="2.60.120.260">
    <property type="entry name" value="Galactose-binding domain-like"/>
    <property type="match status" value="1"/>
</dbReference>
<dbReference type="Pfam" id="PF12833">
    <property type="entry name" value="HTH_18"/>
    <property type="match status" value="1"/>
</dbReference>
<dbReference type="Proteomes" id="UP000179243">
    <property type="component" value="Unassembled WGS sequence"/>
</dbReference>
<dbReference type="CDD" id="cd02795">
    <property type="entry name" value="CBM6-CBM35-CBM36_like"/>
    <property type="match status" value="1"/>
</dbReference>
<dbReference type="GO" id="GO:0003700">
    <property type="term" value="F:DNA-binding transcription factor activity"/>
    <property type="evidence" value="ECO:0007669"/>
    <property type="project" value="InterPro"/>
</dbReference>
<sequence length="325" mass="36737">MKVISCVFIACSVLHAVDTNSLFIEAETYNRIDNSGWAIERAYKNASSGKYIVSAGIYESRGRIEYTIDMPVADTYYLFLRTWATNPGDNGVFVTLDNKNPDNPDYTDGLYFYKKDSWQWATKVSCGDGCHKNTPYFIVEKLGKHLLSLRVKEVGAKIDMIALKTSDSVPGDSLAPLTTAPKQHKIPWSKAIPVAATVIAFIAILLRWKRKKQVPVVPKQFSAVTNKAMACIRDHYAEEISLSDLARFAGLSEDYVGKIFKKDTGTNFIQYLNDFRIDKAMELLKTTDMNVTEVHYRVGINHSSYFAKLFRHRFGMLPSEVARKK</sequence>
<evidence type="ECO:0000313" key="6">
    <source>
        <dbReference type="Proteomes" id="UP000179243"/>
    </source>
</evidence>
<reference evidence="5 6" key="1">
    <citation type="journal article" date="2016" name="Nat. Commun.">
        <title>Thousands of microbial genomes shed light on interconnected biogeochemical processes in an aquifer system.</title>
        <authorList>
            <person name="Anantharaman K."/>
            <person name="Brown C.T."/>
            <person name="Hug L.A."/>
            <person name="Sharon I."/>
            <person name="Castelle C.J."/>
            <person name="Probst A.J."/>
            <person name="Thomas B.C."/>
            <person name="Singh A."/>
            <person name="Wilkins M.J."/>
            <person name="Karaoz U."/>
            <person name="Brodie E.L."/>
            <person name="Williams K.H."/>
            <person name="Hubbard S.S."/>
            <person name="Banfield J.F."/>
        </authorList>
    </citation>
    <scope>NUCLEOTIDE SEQUENCE [LARGE SCALE GENOMIC DNA]</scope>
</reference>
<evidence type="ECO:0000313" key="5">
    <source>
        <dbReference type="EMBL" id="OGK05044.1"/>
    </source>
</evidence>